<dbReference type="NCBIfam" id="TIGR03436">
    <property type="entry name" value="acidobact_VWFA"/>
    <property type="match status" value="1"/>
</dbReference>
<dbReference type="SUPFAM" id="SSF53300">
    <property type="entry name" value="vWA-like"/>
    <property type="match status" value="1"/>
</dbReference>
<dbReference type="InterPro" id="IPR002035">
    <property type="entry name" value="VWF_A"/>
</dbReference>
<proteinExistence type="predicted"/>
<feature type="chain" id="PRO_5020814945" evidence="1">
    <location>
        <begin position="19"/>
        <end position="299"/>
    </location>
</feature>
<dbReference type="Pfam" id="PF13519">
    <property type="entry name" value="VWA_2"/>
    <property type="match status" value="1"/>
</dbReference>
<evidence type="ECO:0000256" key="1">
    <source>
        <dbReference type="SAM" id="SignalP"/>
    </source>
</evidence>
<dbReference type="InterPro" id="IPR017802">
    <property type="entry name" value="VWFA-rel_acidobac-type"/>
</dbReference>
<dbReference type="CDD" id="cd00198">
    <property type="entry name" value="vWFA"/>
    <property type="match status" value="1"/>
</dbReference>
<name>A0A4V2PUW8_9BACT</name>
<keyword evidence="4" id="KW-1185">Reference proteome</keyword>
<gene>
    <name evidence="3" type="ORF">C7378_2713</name>
</gene>
<dbReference type="SMART" id="SM00327">
    <property type="entry name" value="VWA"/>
    <property type="match status" value="1"/>
</dbReference>
<comment type="caution">
    <text evidence="3">The sequence shown here is derived from an EMBL/GenBank/DDBJ whole genome shotgun (WGS) entry which is preliminary data.</text>
</comment>
<protein>
    <submittedName>
        <fullName evidence="3">Ca-activated chloride channel family protein</fullName>
    </submittedName>
</protein>
<organism evidence="3 4">
    <name type="scientific">Acidipila rosea</name>
    <dbReference type="NCBI Taxonomy" id="768535"/>
    <lineage>
        <taxon>Bacteria</taxon>
        <taxon>Pseudomonadati</taxon>
        <taxon>Acidobacteriota</taxon>
        <taxon>Terriglobia</taxon>
        <taxon>Terriglobales</taxon>
        <taxon>Acidobacteriaceae</taxon>
        <taxon>Acidipila</taxon>
    </lineage>
</organism>
<dbReference type="InterPro" id="IPR036465">
    <property type="entry name" value="vWFA_dom_sf"/>
</dbReference>
<feature type="signal peptide" evidence="1">
    <location>
        <begin position="1"/>
        <end position="18"/>
    </location>
</feature>
<dbReference type="Proteomes" id="UP000295210">
    <property type="component" value="Unassembled WGS sequence"/>
</dbReference>
<feature type="domain" description="VWFA" evidence="2">
    <location>
        <begin position="75"/>
        <end position="252"/>
    </location>
</feature>
<evidence type="ECO:0000313" key="4">
    <source>
        <dbReference type="Proteomes" id="UP000295210"/>
    </source>
</evidence>
<dbReference type="Gene3D" id="3.40.50.410">
    <property type="entry name" value="von Willebrand factor, type A domain"/>
    <property type="match status" value="1"/>
</dbReference>
<dbReference type="RefSeq" id="WP_165876809.1">
    <property type="nucleotide sequence ID" value="NZ_SMGK01000004.1"/>
</dbReference>
<evidence type="ECO:0000313" key="3">
    <source>
        <dbReference type="EMBL" id="TCK72081.1"/>
    </source>
</evidence>
<accession>A0A4V2PUW8</accession>
<sequence>MKVLPALTLFFAIPFAAAQTSAPPIRVDVRLVNVYVNVADENGSPVGGLDLDNFTLTEDGHPQKISVFERQTQTPLAISLAIDTSGSVRKDMAAEERAAHEFAHALLRPIDQMQVVEFNSHVREVVPFTNNIKRIDSGLDHLGHGPATAVYRAVSFASQKLAMQGGRKVLVLVSDGGNTVHGVNYDEALEQAVRAEAMVYSLIDVPIQADAGRDEGGEHAMIALSQETGGKYYYVDGEHLEQAFEKVSADLRTQYLLGYYPARRVADSDFRAISVTLKNLPANAHYSVHSRTGYYATPQ</sequence>
<dbReference type="AlphaFoldDB" id="A0A4V2PUW8"/>
<keyword evidence="1" id="KW-0732">Signal</keyword>
<dbReference type="EMBL" id="SMGK01000004">
    <property type="protein sequence ID" value="TCK72081.1"/>
    <property type="molecule type" value="Genomic_DNA"/>
</dbReference>
<evidence type="ECO:0000259" key="2">
    <source>
        <dbReference type="SMART" id="SM00327"/>
    </source>
</evidence>
<reference evidence="3 4" key="1">
    <citation type="submission" date="2019-03" db="EMBL/GenBank/DDBJ databases">
        <title>Genomic Encyclopedia of Type Strains, Phase IV (KMG-IV): sequencing the most valuable type-strain genomes for metagenomic binning, comparative biology and taxonomic classification.</title>
        <authorList>
            <person name="Goeker M."/>
        </authorList>
    </citation>
    <scope>NUCLEOTIDE SEQUENCE [LARGE SCALE GENOMIC DNA]</scope>
    <source>
        <strain evidence="3 4">DSM 103428</strain>
    </source>
</reference>